<dbReference type="Gene3D" id="1.25.10.10">
    <property type="entry name" value="Leucine-rich Repeat Variant"/>
    <property type="match status" value="1"/>
</dbReference>
<dbReference type="InterPro" id="IPR016024">
    <property type="entry name" value="ARM-type_fold"/>
</dbReference>
<feature type="non-terminal residue" evidence="1">
    <location>
        <position position="176"/>
    </location>
</feature>
<dbReference type="GO" id="GO:0003677">
    <property type="term" value="F:DNA binding"/>
    <property type="evidence" value="ECO:0007669"/>
    <property type="project" value="InterPro"/>
</dbReference>
<reference evidence="1 2" key="1">
    <citation type="submission" date="2013-11" db="EMBL/GenBank/DDBJ databases">
        <title>Genome sequencing of Stegodyphus mimosarum.</title>
        <authorList>
            <person name="Bechsgaard J."/>
        </authorList>
    </citation>
    <scope>NUCLEOTIDE SEQUENCE [LARGE SCALE GENOMIC DNA]</scope>
</reference>
<dbReference type="GO" id="GO:0016887">
    <property type="term" value="F:ATP hydrolysis activity"/>
    <property type="evidence" value="ECO:0007669"/>
    <property type="project" value="InterPro"/>
</dbReference>
<dbReference type="SUPFAM" id="SSF48371">
    <property type="entry name" value="ARM repeat"/>
    <property type="match status" value="1"/>
</dbReference>
<dbReference type="InterPro" id="IPR011989">
    <property type="entry name" value="ARM-like"/>
</dbReference>
<dbReference type="EMBL" id="KK112605">
    <property type="protein sequence ID" value="KFM58081.1"/>
    <property type="molecule type" value="Genomic_DNA"/>
</dbReference>
<dbReference type="PANTHER" id="PTHR36498">
    <property type="entry name" value="TATA-BINDING PROTEIN-ASSOCIATED FACTOR 172"/>
    <property type="match status" value="1"/>
</dbReference>
<gene>
    <name evidence="1" type="ORF">X975_24899</name>
</gene>
<evidence type="ECO:0000313" key="2">
    <source>
        <dbReference type="Proteomes" id="UP000054359"/>
    </source>
</evidence>
<dbReference type="PANTHER" id="PTHR36498:SF1">
    <property type="entry name" value="TATA-BINDING PROTEIN-ASSOCIATED FACTOR 172"/>
    <property type="match status" value="1"/>
</dbReference>
<sequence>MASRLERLFSLLENGSSPLTRKAAAVQLGEVQKLHPHELQNLLSKLRRYLYHSNWDTRIAAGQAVEAIISNVPEWKPNGVLIKKECDNTEVHDTALAGRMKFSEFDIDKVMKNGSNLLACESINVDVFENTDMDPQEHLARQREMLNKHLGLNFSSFIGLDTNYLSVEDFELGQKP</sequence>
<dbReference type="AlphaFoldDB" id="A0A087SYZ2"/>
<accession>A0A087SYZ2</accession>
<keyword evidence="2" id="KW-1185">Reference proteome</keyword>
<dbReference type="OMA" id="FRATAGC"/>
<proteinExistence type="predicted"/>
<name>A0A087SYZ2_STEMI</name>
<evidence type="ECO:0000313" key="1">
    <source>
        <dbReference type="EMBL" id="KFM58081.1"/>
    </source>
</evidence>
<dbReference type="InterPro" id="IPR044972">
    <property type="entry name" value="Mot1"/>
</dbReference>
<dbReference type="GO" id="GO:0017025">
    <property type="term" value="F:TBP-class protein binding"/>
    <property type="evidence" value="ECO:0007669"/>
    <property type="project" value="InterPro"/>
</dbReference>
<organism evidence="1 2">
    <name type="scientific">Stegodyphus mimosarum</name>
    <name type="common">African social velvet spider</name>
    <dbReference type="NCBI Taxonomy" id="407821"/>
    <lineage>
        <taxon>Eukaryota</taxon>
        <taxon>Metazoa</taxon>
        <taxon>Ecdysozoa</taxon>
        <taxon>Arthropoda</taxon>
        <taxon>Chelicerata</taxon>
        <taxon>Arachnida</taxon>
        <taxon>Araneae</taxon>
        <taxon>Araneomorphae</taxon>
        <taxon>Entelegynae</taxon>
        <taxon>Eresoidea</taxon>
        <taxon>Eresidae</taxon>
        <taxon>Stegodyphus</taxon>
    </lineage>
</organism>
<dbReference type="Proteomes" id="UP000054359">
    <property type="component" value="Unassembled WGS sequence"/>
</dbReference>
<protein>
    <submittedName>
        <fullName evidence="1">TATA-binding protein-associated factor 172</fullName>
    </submittedName>
</protein>
<dbReference type="OrthoDB" id="10252227at2759"/>
<dbReference type="STRING" id="407821.A0A087SYZ2"/>